<evidence type="ECO:0000256" key="1">
    <source>
        <dbReference type="SAM" id="SignalP"/>
    </source>
</evidence>
<evidence type="ECO:0000313" key="3">
    <source>
        <dbReference type="Proteomes" id="UP001297092"/>
    </source>
</evidence>
<keyword evidence="1" id="KW-0732">Signal</keyword>
<comment type="caution">
    <text evidence="2">The sequence shown here is derived from an EMBL/GenBank/DDBJ whole genome shotgun (WGS) entry which is preliminary data.</text>
</comment>
<dbReference type="Proteomes" id="UP001297092">
    <property type="component" value="Unassembled WGS sequence"/>
</dbReference>
<dbReference type="RefSeq" id="WP_214111582.1">
    <property type="nucleotide sequence ID" value="NZ_JAHCTB010000001.1"/>
</dbReference>
<reference evidence="2 3" key="1">
    <citation type="submission" date="2021-05" db="EMBL/GenBank/DDBJ databases">
        <title>Aequorivita echinoideorum JCM 30378 genome.</title>
        <authorList>
            <person name="Zhang H."/>
            <person name="Li C."/>
        </authorList>
    </citation>
    <scope>NUCLEOTIDE SEQUENCE [LARGE SCALE GENOMIC DNA]</scope>
    <source>
        <strain evidence="2 3">JCM30378</strain>
    </source>
</reference>
<dbReference type="PROSITE" id="PS51257">
    <property type="entry name" value="PROKAR_LIPOPROTEIN"/>
    <property type="match status" value="1"/>
</dbReference>
<proteinExistence type="predicted"/>
<sequence length="182" mass="19925">MKNLFKLKKWMVALTALLILGSCNNDDNNDSEPQNDMGEVNFTLSGDITGNKTGFANFIEMEQQTTTPQIINMFDNDGGVQTFSLTFYRSSINGPLDRPTPGNYPIGNAAEFLDGSGFSVIYTNTTNDNEYGLEASGSLTISEINDTEVIGTFSFSAEHVIDPDRPGIQVSNGSFRAKIRQQ</sequence>
<dbReference type="EMBL" id="JAHCTB010000001">
    <property type="protein sequence ID" value="MBT0606703.1"/>
    <property type="molecule type" value="Genomic_DNA"/>
</dbReference>
<evidence type="ECO:0000313" key="2">
    <source>
        <dbReference type="EMBL" id="MBT0606703.1"/>
    </source>
</evidence>
<feature type="signal peptide" evidence="1">
    <location>
        <begin position="1"/>
        <end position="25"/>
    </location>
</feature>
<gene>
    <name evidence="2" type="ORF">KIV10_00775</name>
</gene>
<accession>A0ABS5S0G2</accession>
<protein>
    <recommendedName>
        <fullName evidence="4">CHRD domain-containing protein</fullName>
    </recommendedName>
</protein>
<name>A0ABS5S0G2_9FLAO</name>
<organism evidence="2 3">
    <name type="scientific">Aequorivita echinoideorum</name>
    <dbReference type="NCBI Taxonomy" id="1549647"/>
    <lineage>
        <taxon>Bacteria</taxon>
        <taxon>Pseudomonadati</taxon>
        <taxon>Bacteroidota</taxon>
        <taxon>Flavobacteriia</taxon>
        <taxon>Flavobacteriales</taxon>
        <taxon>Flavobacteriaceae</taxon>
        <taxon>Aequorivita</taxon>
    </lineage>
</organism>
<feature type="chain" id="PRO_5045723069" description="CHRD domain-containing protein" evidence="1">
    <location>
        <begin position="26"/>
        <end position="182"/>
    </location>
</feature>
<evidence type="ECO:0008006" key="4">
    <source>
        <dbReference type="Google" id="ProtNLM"/>
    </source>
</evidence>
<keyword evidence="3" id="KW-1185">Reference proteome</keyword>